<name>U5D7F2_AMBTC</name>
<proteinExistence type="predicted"/>
<reference evidence="2" key="1">
    <citation type="journal article" date="2013" name="Science">
        <title>The Amborella genome and the evolution of flowering plants.</title>
        <authorList>
            <consortium name="Amborella Genome Project"/>
        </authorList>
    </citation>
    <scope>NUCLEOTIDE SEQUENCE [LARGE SCALE GENOMIC DNA]</scope>
</reference>
<evidence type="ECO:0000313" key="1">
    <source>
        <dbReference type="EMBL" id="ERN16293.1"/>
    </source>
</evidence>
<evidence type="ECO:0008006" key="3">
    <source>
        <dbReference type="Google" id="ProtNLM"/>
    </source>
</evidence>
<keyword evidence="2" id="KW-1185">Reference proteome</keyword>
<protein>
    <recommendedName>
        <fullName evidence="3">Aminotransferase-like plant mobile domain-containing protein</fullName>
    </recommendedName>
</protein>
<dbReference type="Proteomes" id="UP000017836">
    <property type="component" value="Unassembled WGS sequence"/>
</dbReference>
<gene>
    <name evidence="1" type="ORF">AMTR_s00063p00195150</name>
</gene>
<dbReference type="EMBL" id="KI392467">
    <property type="protein sequence ID" value="ERN16293.1"/>
    <property type="molecule type" value="Genomic_DNA"/>
</dbReference>
<organism evidence="1 2">
    <name type="scientific">Amborella trichopoda</name>
    <dbReference type="NCBI Taxonomy" id="13333"/>
    <lineage>
        <taxon>Eukaryota</taxon>
        <taxon>Viridiplantae</taxon>
        <taxon>Streptophyta</taxon>
        <taxon>Embryophyta</taxon>
        <taxon>Tracheophyta</taxon>
        <taxon>Spermatophyta</taxon>
        <taxon>Magnoliopsida</taxon>
        <taxon>Amborellales</taxon>
        <taxon>Amborellaceae</taxon>
        <taxon>Amborella</taxon>
    </lineage>
</organism>
<sequence>MVVMSHHNHGTLAIIVERWRAETNNGHFNINVEDILPTLEDAWSIIWLRVTAALAYLVQSLSKIICPYHQHLSGSATLLMCLEYKHFKWLCSKPKDIYAGFPRSLRWAPPRVWDNTYNFRLVWRQETDGAWIMMLV</sequence>
<accession>U5D7F2</accession>
<evidence type="ECO:0000313" key="2">
    <source>
        <dbReference type="Proteomes" id="UP000017836"/>
    </source>
</evidence>
<dbReference type="AlphaFoldDB" id="U5D7F2"/>
<dbReference type="HOGENOM" id="CLU_1878215_0_0_1"/>
<dbReference type="Gramene" id="ERN16293">
    <property type="protein sequence ID" value="ERN16293"/>
    <property type="gene ID" value="AMTR_s00063p00195150"/>
</dbReference>